<evidence type="ECO:0000313" key="2">
    <source>
        <dbReference type="EMBL" id="SAL85516.1"/>
    </source>
</evidence>
<dbReference type="EMBL" id="FCOM02000061">
    <property type="protein sequence ID" value="SAL85516.1"/>
    <property type="molecule type" value="Genomic_DNA"/>
</dbReference>
<organism evidence="2 3">
    <name type="scientific">Caballeronia arvi</name>
    <dbReference type="NCBI Taxonomy" id="1777135"/>
    <lineage>
        <taxon>Bacteria</taxon>
        <taxon>Pseudomonadati</taxon>
        <taxon>Pseudomonadota</taxon>
        <taxon>Betaproteobacteria</taxon>
        <taxon>Burkholderiales</taxon>
        <taxon>Burkholderiaceae</taxon>
        <taxon>Caballeronia</taxon>
    </lineage>
</organism>
<keyword evidence="3" id="KW-1185">Reference proteome</keyword>
<comment type="caution">
    <text evidence="2">The sequence shown here is derived from an EMBL/GenBank/DDBJ whole genome shotgun (WGS) entry which is preliminary data.</text>
</comment>
<dbReference type="InterPro" id="IPR057206">
    <property type="entry name" value="DUF7884"/>
</dbReference>
<evidence type="ECO:0000313" key="3">
    <source>
        <dbReference type="Proteomes" id="UP000055019"/>
    </source>
</evidence>
<sequence length="91" mass="10209">MFWEKKLTRWVEHVRAGADLPARLVLWDGQQHDFGKFAAPHVTLHVKSATALPYLLEPSLDNLGEAYVKGKIDIEGELTDIINATSSRRAP</sequence>
<reference evidence="2" key="1">
    <citation type="submission" date="2016-01" db="EMBL/GenBank/DDBJ databases">
        <authorList>
            <person name="Peeters C."/>
        </authorList>
    </citation>
    <scope>NUCLEOTIDE SEQUENCE [LARGE SCALE GENOMIC DNA]</scope>
    <source>
        <strain evidence="2">LMG 29317</strain>
    </source>
</reference>
<dbReference type="AlphaFoldDB" id="A0A158KWH1"/>
<feature type="domain" description="DUF7884" evidence="1">
    <location>
        <begin position="15"/>
        <end position="85"/>
    </location>
</feature>
<evidence type="ECO:0000259" key="1">
    <source>
        <dbReference type="Pfam" id="PF25371"/>
    </source>
</evidence>
<protein>
    <submittedName>
        <fullName evidence="2">Cyclopropane-fatty-acyl-phospholipid synthase</fullName>
    </submittedName>
</protein>
<dbReference type="Pfam" id="PF25371">
    <property type="entry name" value="DUF7884"/>
    <property type="match status" value="1"/>
</dbReference>
<proteinExistence type="predicted"/>
<dbReference type="Proteomes" id="UP000055019">
    <property type="component" value="Unassembled WGS sequence"/>
</dbReference>
<gene>
    <name evidence="2" type="ORF">AWB74_07333</name>
</gene>
<accession>A0A158KWH1</accession>
<name>A0A158KWH1_9BURK</name>